<dbReference type="InterPro" id="IPR000868">
    <property type="entry name" value="Isochorismatase-like_dom"/>
</dbReference>
<dbReference type="Pfam" id="PF00857">
    <property type="entry name" value="Isochorismatase"/>
    <property type="match status" value="1"/>
</dbReference>
<evidence type="ECO:0000259" key="1">
    <source>
        <dbReference type="Pfam" id="PF00857"/>
    </source>
</evidence>
<proteinExistence type="predicted"/>
<dbReference type="SUPFAM" id="SSF52499">
    <property type="entry name" value="Isochorismatase-like hydrolases"/>
    <property type="match status" value="1"/>
</dbReference>
<accession>A0A0F8YEJ8</accession>
<dbReference type="Gene3D" id="3.40.50.850">
    <property type="entry name" value="Isochorismatase-like"/>
    <property type="match status" value="1"/>
</dbReference>
<comment type="caution">
    <text evidence="2">The sequence shown here is derived from an EMBL/GenBank/DDBJ whole genome shotgun (WGS) entry which is preliminary data.</text>
</comment>
<name>A0A0F8YEJ8_9ZZZZ</name>
<dbReference type="EMBL" id="LAZR01066951">
    <property type="protein sequence ID" value="KKK52574.1"/>
    <property type="molecule type" value="Genomic_DNA"/>
</dbReference>
<evidence type="ECO:0000313" key="2">
    <source>
        <dbReference type="EMBL" id="KKK52574.1"/>
    </source>
</evidence>
<reference evidence="2" key="1">
    <citation type="journal article" date="2015" name="Nature">
        <title>Complex archaea that bridge the gap between prokaryotes and eukaryotes.</title>
        <authorList>
            <person name="Spang A."/>
            <person name="Saw J.H."/>
            <person name="Jorgensen S.L."/>
            <person name="Zaremba-Niedzwiedzka K."/>
            <person name="Martijn J."/>
            <person name="Lind A.E."/>
            <person name="van Eijk R."/>
            <person name="Schleper C."/>
            <person name="Guy L."/>
            <person name="Ettema T.J."/>
        </authorList>
    </citation>
    <scope>NUCLEOTIDE SEQUENCE</scope>
</reference>
<dbReference type="PANTHER" id="PTHR14119:SF3">
    <property type="entry name" value="ISOCHORISMATASE DOMAIN-CONTAINING PROTEIN 2"/>
    <property type="match status" value="1"/>
</dbReference>
<gene>
    <name evidence="2" type="ORF">LCGC14_3103520</name>
</gene>
<dbReference type="InterPro" id="IPR036380">
    <property type="entry name" value="Isochorismatase-like_sf"/>
</dbReference>
<dbReference type="PANTHER" id="PTHR14119">
    <property type="entry name" value="HYDROLASE"/>
    <property type="match status" value="1"/>
</dbReference>
<organism evidence="2">
    <name type="scientific">marine sediment metagenome</name>
    <dbReference type="NCBI Taxonomy" id="412755"/>
    <lineage>
        <taxon>unclassified sequences</taxon>
        <taxon>metagenomes</taxon>
        <taxon>ecological metagenomes</taxon>
    </lineage>
</organism>
<feature type="domain" description="Isochorismatase-like" evidence="1">
    <location>
        <begin position="12"/>
        <end position="161"/>
    </location>
</feature>
<dbReference type="AlphaFoldDB" id="A0A0F8YEJ8"/>
<protein>
    <recommendedName>
        <fullName evidence="1">Isochorismatase-like domain-containing protein</fullName>
    </recommendedName>
</protein>
<sequence>MLHSFNAQAAQSLLLVIDIQAKLQPVMQHYEQIKQITLQLAKAAELLAVPTLITQQYKQGLGETDLQLQQQFKQASYFDKTHFSACKEAGFLEQVATYERPQIIVVGMEAHVCVLQTCLDLLANGYQVVLIADGVSSRNDLHRDLAIVQLRQAGAVISCAESVIFQWTEVANTTLFKSVLEIVK</sequence>
<dbReference type="InterPro" id="IPR050993">
    <property type="entry name" value="Isochorismatase_domain"/>
</dbReference>